<organism evidence="2 3">
    <name type="scientific">Lipomyces tetrasporus</name>
    <dbReference type="NCBI Taxonomy" id="54092"/>
    <lineage>
        <taxon>Eukaryota</taxon>
        <taxon>Fungi</taxon>
        <taxon>Dikarya</taxon>
        <taxon>Ascomycota</taxon>
        <taxon>Saccharomycotina</taxon>
        <taxon>Lipomycetes</taxon>
        <taxon>Lipomycetales</taxon>
        <taxon>Lipomycetaceae</taxon>
        <taxon>Lipomyces</taxon>
    </lineage>
</organism>
<protein>
    <recommendedName>
        <fullName evidence="1">DOD-type homing endonuclease domain-containing protein</fullName>
    </recommendedName>
</protein>
<evidence type="ECO:0000313" key="3">
    <source>
        <dbReference type="Proteomes" id="UP001217417"/>
    </source>
</evidence>
<dbReference type="GeneID" id="80879073"/>
<dbReference type="PROSITE" id="PS50819">
    <property type="entry name" value="INTEIN_ENDONUCLEASE"/>
    <property type="match status" value="1"/>
</dbReference>
<dbReference type="AlphaFoldDB" id="A0AAD7QRM8"/>
<dbReference type="Proteomes" id="UP001217417">
    <property type="component" value="Unassembled WGS sequence"/>
</dbReference>
<dbReference type="InterPro" id="IPR027434">
    <property type="entry name" value="Homing_endonucl"/>
</dbReference>
<keyword evidence="3" id="KW-1185">Reference proteome</keyword>
<evidence type="ECO:0000313" key="2">
    <source>
        <dbReference type="EMBL" id="KAJ8100264.1"/>
    </source>
</evidence>
<dbReference type="RefSeq" id="XP_056043714.1">
    <property type="nucleotide sequence ID" value="XM_056183907.1"/>
</dbReference>
<dbReference type="InterPro" id="IPR007869">
    <property type="entry name" value="Homing_endonuc_PI-Sce"/>
</dbReference>
<reference evidence="2" key="1">
    <citation type="submission" date="2023-03" db="EMBL/GenBank/DDBJ databases">
        <title>Near-Complete genome sequence of Lipomyces tetrasporous NRRL Y-64009, an oleaginous yeast capable of growing on lignocellulosic hydrolysates.</title>
        <authorList>
            <consortium name="Lawrence Berkeley National Laboratory"/>
            <person name="Jagtap S.S."/>
            <person name="Liu J.-J."/>
            <person name="Walukiewicz H.E."/>
            <person name="Pangilinan J."/>
            <person name="Lipzen A."/>
            <person name="Ahrendt S."/>
            <person name="Koriabine M."/>
            <person name="Cobaugh K."/>
            <person name="Salamov A."/>
            <person name="Yoshinaga Y."/>
            <person name="Ng V."/>
            <person name="Daum C."/>
            <person name="Grigoriev I.V."/>
            <person name="Slininger P.J."/>
            <person name="Dien B.S."/>
            <person name="Jin Y.-S."/>
            <person name="Rao C.V."/>
        </authorList>
    </citation>
    <scope>NUCLEOTIDE SEQUENCE</scope>
    <source>
        <strain evidence="2">NRRL Y-64009</strain>
    </source>
</reference>
<sequence>MTANTRPYSCTNKSVYWFGRCDRKSIENEAQDHSSKYFSDSPSLELEETTARRFASIRKSLHRLNCNCGGIKSVRRVFTTEAQARLAASTLLGHNYHLIDSAFVNDGEEFAMTIDQYKRLCNKSAIRSFKLYRCPLQLESSIATTGTRPLPVDPYFLGLWLGDGTVGRAEISSSDPEIGVWLESYVERLNRSMHKLHLTKVLNHKAGTRMANGYVTNIDAFRYRISCQAKWRGQYNHVLTGLRELGILNDKTDGIPCSYMTADEDTRLAVIAGLIDSDGTYRKSENGYRFVQTTKEHKKMVYDLKELSCSCGISVSGVGVEMRTSPFTGENYEAYVCHLGKGSIKFQKHLLLPRKKMNLEWRYVNHDTRTFTISEGQSGEYRAIKVSGGKFQLADRVVVCN</sequence>
<comment type="caution">
    <text evidence="2">The sequence shown here is derived from an EMBL/GenBank/DDBJ whole genome shotgun (WGS) entry which is preliminary data.</text>
</comment>
<dbReference type="GO" id="GO:0004519">
    <property type="term" value="F:endonuclease activity"/>
    <property type="evidence" value="ECO:0007669"/>
    <property type="project" value="InterPro"/>
</dbReference>
<dbReference type="GO" id="GO:0003677">
    <property type="term" value="F:DNA binding"/>
    <property type="evidence" value="ECO:0007669"/>
    <property type="project" value="InterPro"/>
</dbReference>
<dbReference type="EMBL" id="JARPMG010000005">
    <property type="protein sequence ID" value="KAJ8100264.1"/>
    <property type="molecule type" value="Genomic_DNA"/>
</dbReference>
<proteinExistence type="predicted"/>
<dbReference type="Pfam" id="PF05204">
    <property type="entry name" value="Hom_end"/>
    <property type="match status" value="1"/>
</dbReference>
<dbReference type="Gene3D" id="3.10.28.10">
    <property type="entry name" value="Homing endonucleases"/>
    <property type="match status" value="1"/>
</dbReference>
<feature type="domain" description="DOD-type homing endonuclease" evidence="1">
    <location>
        <begin position="156"/>
        <end position="313"/>
    </location>
</feature>
<gene>
    <name evidence="2" type="ORF">POJ06DRAFT_100418</name>
</gene>
<name>A0AAD7QRM8_9ASCO</name>
<evidence type="ECO:0000259" key="1">
    <source>
        <dbReference type="PROSITE" id="PS50819"/>
    </source>
</evidence>
<dbReference type="SUPFAM" id="SSF55608">
    <property type="entry name" value="Homing endonucleases"/>
    <property type="match status" value="1"/>
</dbReference>
<dbReference type="GO" id="GO:0030908">
    <property type="term" value="P:protein splicing"/>
    <property type="evidence" value="ECO:0007669"/>
    <property type="project" value="InterPro"/>
</dbReference>
<accession>A0AAD7QRM8</accession>
<dbReference type="InterPro" id="IPR004042">
    <property type="entry name" value="Intein_endonuc_central"/>
</dbReference>